<dbReference type="SUPFAM" id="SSF57756">
    <property type="entry name" value="Retrovirus zinc finger-like domains"/>
    <property type="match status" value="1"/>
</dbReference>
<dbReference type="InterPro" id="IPR036875">
    <property type="entry name" value="Znf_CCHC_sf"/>
</dbReference>
<reference evidence="3 4" key="1">
    <citation type="submission" date="2015-07" db="EMBL/GenBank/DDBJ databases">
        <title>The genome of Habropoda laboriosa.</title>
        <authorList>
            <person name="Pan H."/>
            <person name="Kapheim K."/>
        </authorList>
    </citation>
    <scope>NUCLEOTIDE SEQUENCE [LARGE SCALE GENOMIC DNA]</scope>
    <source>
        <strain evidence="3">0110345459</strain>
    </source>
</reference>
<evidence type="ECO:0000256" key="1">
    <source>
        <dbReference type="PROSITE-ProRule" id="PRU00047"/>
    </source>
</evidence>
<dbReference type="PROSITE" id="PS50158">
    <property type="entry name" value="ZF_CCHC"/>
    <property type="match status" value="1"/>
</dbReference>
<evidence type="ECO:0000313" key="3">
    <source>
        <dbReference type="EMBL" id="KOC61421.1"/>
    </source>
</evidence>
<dbReference type="EMBL" id="KQ414765">
    <property type="protein sequence ID" value="KOC61421.1"/>
    <property type="molecule type" value="Genomic_DNA"/>
</dbReference>
<dbReference type="GO" id="GO:0008270">
    <property type="term" value="F:zinc ion binding"/>
    <property type="evidence" value="ECO:0007669"/>
    <property type="project" value="UniProtKB-KW"/>
</dbReference>
<dbReference type="STRING" id="597456.A0A0L7QSH5"/>
<dbReference type="GO" id="GO:0003676">
    <property type="term" value="F:nucleic acid binding"/>
    <property type="evidence" value="ECO:0007669"/>
    <property type="project" value="InterPro"/>
</dbReference>
<dbReference type="Pfam" id="PF00098">
    <property type="entry name" value="zf-CCHC"/>
    <property type="match status" value="1"/>
</dbReference>
<organism evidence="3 4">
    <name type="scientific">Habropoda laboriosa</name>
    <dbReference type="NCBI Taxonomy" id="597456"/>
    <lineage>
        <taxon>Eukaryota</taxon>
        <taxon>Metazoa</taxon>
        <taxon>Ecdysozoa</taxon>
        <taxon>Arthropoda</taxon>
        <taxon>Hexapoda</taxon>
        <taxon>Insecta</taxon>
        <taxon>Pterygota</taxon>
        <taxon>Neoptera</taxon>
        <taxon>Endopterygota</taxon>
        <taxon>Hymenoptera</taxon>
        <taxon>Apocrita</taxon>
        <taxon>Aculeata</taxon>
        <taxon>Apoidea</taxon>
        <taxon>Anthophila</taxon>
        <taxon>Apidae</taxon>
        <taxon>Habropoda</taxon>
    </lineage>
</organism>
<protein>
    <recommendedName>
        <fullName evidence="2">CCHC-type domain-containing protein</fullName>
    </recommendedName>
</protein>
<keyword evidence="4" id="KW-1185">Reference proteome</keyword>
<proteinExistence type="predicted"/>
<dbReference type="SMART" id="SM00343">
    <property type="entry name" value="ZnF_C2HC"/>
    <property type="match status" value="2"/>
</dbReference>
<dbReference type="Proteomes" id="UP000053825">
    <property type="component" value="Unassembled WGS sequence"/>
</dbReference>
<keyword evidence="1" id="KW-0479">Metal-binding</keyword>
<evidence type="ECO:0000259" key="2">
    <source>
        <dbReference type="PROSITE" id="PS50158"/>
    </source>
</evidence>
<feature type="domain" description="CCHC-type" evidence="2">
    <location>
        <begin position="103"/>
        <end position="116"/>
    </location>
</feature>
<keyword evidence="1" id="KW-0863">Zinc-finger</keyword>
<dbReference type="Gene3D" id="4.10.60.10">
    <property type="entry name" value="Zinc finger, CCHC-type"/>
    <property type="match status" value="1"/>
</dbReference>
<dbReference type="AlphaFoldDB" id="A0A0L7QSH5"/>
<name>A0A0L7QSH5_9HYME</name>
<evidence type="ECO:0000313" key="4">
    <source>
        <dbReference type="Proteomes" id="UP000053825"/>
    </source>
</evidence>
<accession>A0A0L7QSH5</accession>
<gene>
    <name evidence="3" type="ORF">WH47_06588</name>
</gene>
<sequence length="155" mass="17360">MTPRKDIEILDIDAAAIKKRYWKQLSSLARGRSGRPTSQSVADGPLEAHARGALTLVNRGKINVGYVACRAKLAPNLVRCFRCHDFGHIVSSCKKIEGEEMVCRKCGGRGHMFRSCSVSPKCRLCKEKGDRVLDHVYTRAAWEKKNDARQEKGVF</sequence>
<keyword evidence="1" id="KW-0862">Zinc</keyword>
<dbReference type="InterPro" id="IPR001878">
    <property type="entry name" value="Znf_CCHC"/>
</dbReference>